<dbReference type="Proteomes" id="UP000238042">
    <property type="component" value="Unassembled WGS sequence"/>
</dbReference>
<comment type="similarity">
    <text evidence="2 5">Belongs to the DegT/DnrJ/EryC1 family.</text>
</comment>
<feature type="modified residue" description="N6-(pyridoxal phosphate)lysine" evidence="4">
    <location>
        <position position="189"/>
    </location>
</feature>
<dbReference type="PANTHER" id="PTHR30244">
    <property type="entry name" value="TRANSAMINASE"/>
    <property type="match status" value="1"/>
</dbReference>
<dbReference type="Gene3D" id="3.90.1150.10">
    <property type="entry name" value="Aspartate Aminotransferase, domain 1"/>
    <property type="match status" value="1"/>
</dbReference>
<dbReference type="EMBL" id="PSZM01000037">
    <property type="protein sequence ID" value="PQL92645.1"/>
    <property type="molecule type" value="Genomic_DNA"/>
</dbReference>
<dbReference type="GO" id="GO:0008483">
    <property type="term" value="F:transaminase activity"/>
    <property type="evidence" value="ECO:0007669"/>
    <property type="project" value="UniProtKB-KW"/>
</dbReference>
<dbReference type="CDD" id="cd00616">
    <property type="entry name" value="AHBA_syn"/>
    <property type="match status" value="1"/>
</dbReference>
<dbReference type="PANTHER" id="PTHR30244:SF36">
    <property type="entry name" value="3-OXO-GLUCOSE-6-PHOSPHATE:GLUTAMATE AMINOTRANSFERASE"/>
    <property type="match status" value="1"/>
</dbReference>
<accession>A0A2S8ACG3</accession>
<name>A0A2S8ACG3_9FLAO</name>
<proteinExistence type="inferred from homology"/>
<comment type="caution">
    <text evidence="6">The sequence shown here is derived from an EMBL/GenBank/DDBJ whole genome shotgun (WGS) entry which is preliminary data.</text>
</comment>
<evidence type="ECO:0000313" key="7">
    <source>
        <dbReference type="Proteomes" id="UP000238042"/>
    </source>
</evidence>
<dbReference type="Pfam" id="PF01041">
    <property type="entry name" value="DegT_DnrJ_EryC1"/>
    <property type="match status" value="1"/>
</dbReference>
<dbReference type="GO" id="GO:0030170">
    <property type="term" value="F:pyridoxal phosphate binding"/>
    <property type="evidence" value="ECO:0007669"/>
    <property type="project" value="TreeGrafter"/>
</dbReference>
<dbReference type="SUPFAM" id="SSF53383">
    <property type="entry name" value="PLP-dependent transferases"/>
    <property type="match status" value="1"/>
</dbReference>
<evidence type="ECO:0000256" key="4">
    <source>
        <dbReference type="PIRSR" id="PIRSR000390-2"/>
    </source>
</evidence>
<evidence type="ECO:0000256" key="3">
    <source>
        <dbReference type="PIRSR" id="PIRSR000390-1"/>
    </source>
</evidence>
<evidence type="ECO:0000256" key="2">
    <source>
        <dbReference type="ARBA" id="ARBA00037999"/>
    </source>
</evidence>
<dbReference type="PIRSF" id="PIRSF000390">
    <property type="entry name" value="PLP_StrS"/>
    <property type="match status" value="1"/>
</dbReference>
<reference evidence="6 7" key="1">
    <citation type="submission" date="2018-02" db="EMBL/GenBank/DDBJ databases">
        <title>Genome sequences of Apibacter spp., gut symbionts of Asian honey bees.</title>
        <authorList>
            <person name="Kwong W.K."/>
            <person name="Steele M.I."/>
            <person name="Moran N.A."/>
        </authorList>
    </citation>
    <scope>NUCLEOTIDE SEQUENCE [LARGE SCALE GENOMIC DNA]</scope>
    <source>
        <strain evidence="7">wkB301</strain>
    </source>
</reference>
<keyword evidence="1 4" id="KW-0663">Pyridoxal phosphate</keyword>
<evidence type="ECO:0000256" key="1">
    <source>
        <dbReference type="ARBA" id="ARBA00022898"/>
    </source>
</evidence>
<keyword evidence="6" id="KW-0032">Aminotransferase</keyword>
<keyword evidence="7" id="KW-1185">Reference proteome</keyword>
<dbReference type="AlphaFoldDB" id="A0A2S8ACG3"/>
<dbReference type="InterPro" id="IPR015422">
    <property type="entry name" value="PyrdxlP-dep_Trfase_small"/>
</dbReference>
<gene>
    <name evidence="6" type="ORF">C4S77_06380</name>
</gene>
<protein>
    <submittedName>
        <fullName evidence="6">Aminotransferase</fullName>
    </submittedName>
</protein>
<evidence type="ECO:0000313" key="6">
    <source>
        <dbReference type="EMBL" id="PQL92645.1"/>
    </source>
</evidence>
<dbReference type="InterPro" id="IPR015421">
    <property type="entry name" value="PyrdxlP-dep_Trfase_major"/>
</dbReference>
<dbReference type="GO" id="GO:0000271">
    <property type="term" value="P:polysaccharide biosynthetic process"/>
    <property type="evidence" value="ECO:0007669"/>
    <property type="project" value="TreeGrafter"/>
</dbReference>
<dbReference type="RefSeq" id="WP_105246856.1">
    <property type="nucleotide sequence ID" value="NZ_PSZM01000037.1"/>
</dbReference>
<dbReference type="Gene3D" id="3.40.640.10">
    <property type="entry name" value="Type I PLP-dependent aspartate aminotransferase-like (Major domain)"/>
    <property type="match status" value="1"/>
</dbReference>
<dbReference type="OrthoDB" id="9804264at2"/>
<dbReference type="InterPro" id="IPR000653">
    <property type="entry name" value="DegT/StrS_aminotransferase"/>
</dbReference>
<sequence>MIKFLDLQKINLQCQNEIEDKLIQVFRSGWYLLGEEVSNFEKKLGEYIEVKNIIGVSNGLDALRLIIRGYKELGVMNEGDEIIVPANTYIASALAISDNNLVPVFVEPNEHTFNIDISKIEEKITPKTKAIMIVHLYGQVVFSEELKFLAQKYKLKIIEDNAQAIGAEWQGIKTGNLGNAAGFSFYPGKNLGALGDAGAVSTNDEDLAEVIRALANYGSQKKYINKYCGLNSRLDEIQAAVLNIKLKYIDKENQKRRKVAYYYLQNIKNPKILLPTIDNCNTNKSHVWHLFVIRSQKRDNLQKYLDKKQIQTLIHYPIPPHKQDAYKEYRNLSLPITECLSREILSLPISSVITLQEIEKIVNALNQF</sequence>
<keyword evidence="6" id="KW-0808">Transferase</keyword>
<evidence type="ECO:0000256" key="5">
    <source>
        <dbReference type="RuleBase" id="RU004508"/>
    </source>
</evidence>
<dbReference type="InterPro" id="IPR015424">
    <property type="entry name" value="PyrdxlP-dep_Trfase"/>
</dbReference>
<feature type="active site" description="Proton acceptor" evidence="3">
    <location>
        <position position="189"/>
    </location>
</feature>
<organism evidence="6 7">
    <name type="scientific">Apibacter adventoris</name>
    <dbReference type="NCBI Taxonomy" id="1679466"/>
    <lineage>
        <taxon>Bacteria</taxon>
        <taxon>Pseudomonadati</taxon>
        <taxon>Bacteroidota</taxon>
        <taxon>Flavobacteriia</taxon>
        <taxon>Flavobacteriales</taxon>
        <taxon>Weeksellaceae</taxon>
        <taxon>Apibacter</taxon>
    </lineage>
</organism>